<dbReference type="GeneTree" id="ENSGT00950000182917"/>
<dbReference type="PANTHER" id="PTHR31859">
    <property type="entry name" value="TETRATRICOPEPTIDE REPEAT PROTEIN 39 FAMILY MEMBER"/>
    <property type="match status" value="1"/>
</dbReference>
<dbReference type="InterPro" id="IPR011990">
    <property type="entry name" value="TPR-like_helical_dom_sf"/>
</dbReference>
<keyword evidence="2" id="KW-0802">TPR repeat</keyword>
<name>A0A8C9ZM18_SANLU</name>
<accession>A0A8C9ZM18</accession>
<organism evidence="4 5">
    <name type="scientific">Sander lucioperca</name>
    <name type="common">Pike-perch</name>
    <name type="synonym">Perca lucioperca</name>
    <dbReference type="NCBI Taxonomy" id="283035"/>
    <lineage>
        <taxon>Eukaryota</taxon>
        <taxon>Metazoa</taxon>
        <taxon>Chordata</taxon>
        <taxon>Craniata</taxon>
        <taxon>Vertebrata</taxon>
        <taxon>Euteleostomi</taxon>
        <taxon>Actinopterygii</taxon>
        <taxon>Neopterygii</taxon>
        <taxon>Teleostei</taxon>
        <taxon>Neoteleostei</taxon>
        <taxon>Acanthomorphata</taxon>
        <taxon>Eupercaria</taxon>
        <taxon>Perciformes</taxon>
        <taxon>Percoidei</taxon>
        <taxon>Percidae</taxon>
        <taxon>Luciopercinae</taxon>
        <taxon>Sander</taxon>
    </lineage>
</organism>
<proteinExistence type="inferred from homology"/>
<evidence type="ECO:0000256" key="1">
    <source>
        <dbReference type="ARBA" id="ARBA00006400"/>
    </source>
</evidence>
<feature type="compositionally biased region" description="Low complexity" evidence="3">
    <location>
        <begin position="191"/>
        <end position="210"/>
    </location>
</feature>
<dbReference type="PANTHER" id="PTHR31859:SF1">
    <property type="entry name" value="TETRATRICOPEPTIDE REPEAT PROTEIN 39C"/>
    <property type="match status" value="1"/>
</dbReference>
<evidence type="ECO:0000313" key="4">
    <source>
        <dbReference type="Ensembl" id="ENSSLUP00000038638.1"/>
    </source>
</evidence>
<feature type="region of interest" description="Disordered" evidence="3">
    <location>
        <begin position="176"/>
        <end position="211"/>
    </location>
</feature>
<dbReference type="GO" id="GO:0032474">
    <property type="term" value="P:otolith morphogenesis"/>
    <property type="evidence" value="ECO:0007669"/>
    <property type="project" value="TreeGrafter"/>
</dbReference>
<sequence>MAQPREPAPGSVEDDKTDDINDAELALKGINMLLNNGFKESDELFRLYRNHSPLMSFGASFVSFLNAMMTFEEEKMQLAFEDLKATERLCESENTGVIETIKNKIKRNMDSQRSGVAVVNRLQRQIIIADCQVYLAVLSFIKQELSSYIKGGWILRKAWKMYNKCYSDITHLQESSRRRASEQQATPPPSLSSDTSDHSLTSSPGPSPSLGLGGISPEALDRLKGSVSFGYGLFHLCISMVPPHLLKIVNLLGFPGDRLQGLSALTYASESKDMKAPLATLALLWYHTVVQPFFALDGTDTQAGLMEAKSILQQREAIYPNSSLFTFFKGRVQRLECQISTALMSFRDALDLASDQREIQHVCLYEIGWCSMIELNYKEAYRAFERLKTESRWSQCYYAYLTGVCQGATGDLDGAVTVFKDVERLFKRKNNQIELFSMKRAEKLKTTSLSKELCILSVIEILYLWKALPNCSTAKLQTMTQVLHGIDDASCAGLKNLLLGAINGCLHNNKDAIQFFHLAARDEVGHLSNSYVQPYSCYELGCVLLNTPEVGSAGKGRMLMLQAKEDYAGYDFENRLHVRIHSALASTMAAAAQP</sequence>
<dbReference type="Pfam" id="PF10300">
    <property type="entry name" value="Iml2-TPR_39"/>
    <property type="match status" value="1"/>
</dbReference>
<evidence type="ECO:0000313" key="5">
    <source>
        <dbReference type="Proteomes" id="UP000694568"/>
    </source>
</evidence>
<reference evidence="4" key="1">
    <citation type="submission" date="2025-08" db="UniProtKB">
        <authorList>
            <consortium name="Ensembl"/>
        </authorList>
    </citation>
    <scope>IDENTIFICATION</scope>
</reference>
<protein>
    <submittedName>
        <fullName evidence="4">Tetratricopeptide repeat domain 39C</fullName>
    </submittedName>
</protein>
<comment type="similarity">
    <text evidence="1">Belongs to the TTC39 family.</text>
</comment>
<keyword evidence="5" id="KW-1185">Reference proteome</keyword>
<dbReference type="GO" id="GO:0060271">
    <property type="term" value="P:cilium assembly"/>
    <property type="evidence" value="ECO:0007669"/>
    <property type="project" value="TreeGrafter"/>
</dbReference>
<dbReference type="SUPFAM" id="SSF48452">
    <property type="entry name" value="TPR-like"/>
    <property type="match status" value="1"/>
</dbReference>
<dbReference type="Ensembl" id="ENSSLUT00000039861.1">
    <property type="protein sequence ID" value="ENSSLUP00000038638.1"/>
    <property type="gene ID" value="ENSSLUG00000017213.1"/>
</dbReference>
<evidence type="ECO:0000256" key="3">
    <source>
        <dbReference type="SAM" id="MobiDB-lite"/>
    </source>
</evidence>
<dbReference type="Gene3D" id="1.25.40.10">
    <property type="entry name" value="Tetratricopeptide repeat domain"/>
    <property type="match status" value="1"/>
</dbReference>
<gene>
    <name evidence="4" type="primary">LOC116046054</name>
</gene>
<evidence type="ECO:0000256" key="2">
    <source>
        <dbReference type="ARBA" id="ARBA00022803"/>
    </source>
</evidence>
<dbReference type="InterPro" id="IPR019412">
    <property type="entry name" value="IML2/TPR_39"/>
</dbReference>
<dbReference type="Proteomes" id="UP000694568">
    <property type="component" value="Unplaced"/>
</dbReference>
<reference evidence="4" key="2">
    <citation type="submission" date="2025-09" db="UniProtKB">
        <authorList>
            <consortium name="Ensembl"/>
        </authorList>
    </citation>
    <scope>IDENTIFICATION</scope>
</reference>
<dbReference type="AlphaFoldDB" id="A0A8C9ZM18"/>